<name>A0A0G4G411_9ALVE</name>
<dbReference type="Pfam" id="PF01124">
    <property type="entry name" value="MAPEG"/>
    <property type="match status" value="1"/>
</dbReference>
<dbReference type="Gene3D" id="1.20.120.550">
    <property type="entry name" value="Membrane associated eicosanoid/glutathione metabolism-like domain"/>
    <property type="match status" value="1"/>
</dbReference>
<evidence type="ECO:0000256" key="2">
    <source>
        <dbReference type="ARBA" id="ARBA00022692"/>
    </source>
</evidence>
<dbReference type="EMBL" id="CDMZ01000860">
    <property type="protein sequence ID" value="CEM22825.1"/>
    <property type="molecule type" value="Genomic_DNA"/>
</dbReference>
<keyword evidence="3 5" id="KW-1133">Transmembrane helix</keyword>
<gene>
    <name evidence="6" type="ORF">Cvel_4136</name>
</gene>
<feature type="transmembrane region" description="Helical" evidence="5">
    <location>
        <begin position="12"/>
        <end position="33"/>
    </location>
</feature>
<dbReference type="VEuPathDB" id="CryptoDB:Cvel_4136"/>
<comment type="subcellular location">
    <subcellularLocation>
        <location evidence="1">Membrane</location>
    </subcellularLocation>
</comment>
<sequence length="205" mass="22142">MDLEERQEKMKILAQSSTASAALGVAGVVYLAFLRGLSAPPGPALRASESERAVEPSVIPLVSALIPSFFVLAATVALFYVFLFLQSTATFTAHSQARAEARKSDKKAPTLQEVKYTNPKATWCANRTVGNYMEQWPCFVVALLLHALLVDANRAALLGWVWLGARAYYPLAFSLPFPGLLASTVPAYGVVWYLLGTAVYAAVSI</sequence>
<reference evidence="6" key="1">
    <citation type="submission" date="2014-11" db="EMBL/GenBank/DDBJ databases">
        <authorList>
            <person name="Otto D Thomas"/>
            <person name="Naeem Raeece"/>
        </authorList>
    </citation>
    <scope>NUCLEOTIDE SEQUENCE</scope>
</reference>
<protein>
    <recommendedName>
        <fullName evidence="7">MAPEG family protein</fullName>
    </recommendedName>
</protein>
<keyword evidence="2 5" id="KW-0812">Transmembrane</keyword>
<dbReference type="AlphaFoldDB" id="A0A0G4G411"/>
<accession>A0A0G4G411</accession>
<organism evidence="6">
    <name type="scientific">Chromera velia CCMP2878</name>
    <dbReference type="NCBI Taxonomy" id="1169474"/>
    <lineage>
        <taxon>Eukaryota</taxon>
        <taxon>Sar</taxon>
        <taxon>Alveolata</taxon>
        <taxon>Colpodellida</taxon>
        <taxon>Chromeraceae</taxon>
        <taxon>Chromera</taxon>
    </lineage>
</organism>
<keyword evidence="4 5" id="KW-0472">Membrane</keyword>
<dbReference type="SUPFAM" id="SSF161084">
    <property type="entry name" value="MAPEG domain-like"/>
    <property type="match status" value="1"/>
</dbReference>
<evidence type="ECO:0000256" key="5">
    <source>
        <dbReference type="SAM" id="Phobius"/>
    </source>
</evidence>
<evidence type="ECO:0000256" key="4">
    <source>
        <dbReference type="ARBA" id="ARBA00023136"/>
    </source>
</evidence>
<feature type="transmembrane region" description="Helical" evidence="5">
    <location>
        <begin position="58"/>
        <end position="85"/>
    </location>
</feature>
<evidence type="ECO:0008006" key="7">
    <source>
        <dbReference type="Google" id="ProtNLM"/>
    </source>
</evidence>
<proteinExistence type="predicted"/>
<feature type="transmembrane region" description="Helical" evidence="5">
    <location>
        <begin position="136"/>
        <end position="165"/>
    </location>
</feature>
<evidence type="ECO:0000313" key="6">
    <source>
        <dbReference type="EMBL" id="CEM22825.1"/>
    </source>
</evidence>
<dbReference type="InterPro" id="IPR023352">
    <property type="entry name" value="MAPEG-like_dom_sf"/>
</dbReference>
<evidence type="ECO:0000256" key="3">
    <source>
        <dbReference type="ARBA" id="ARBA00022989"/>
    </source>
</evidence>
<dbReference type="InterPro" id="IPR001129">
    <property type="entry name" value="Membr-assoc_MAPEG"/>
</dbReference>
<evidence type="ECO:0000256" key="1">
    <source>
        <dbReference type="ARBA" id="ARBA00004370"/>
    </source>
</evidence>
<dbReference type="GO" id="GO:0016020">
    <property type="term" value="C:membrane"/>
    <property type="evidence" value="ECO:0007669"/>
    <property type="project" value="UniProtKB-SubCell"/>
</dbReference>